<proteinExistence type="inferred from homology"/>
<evidence type="ECO:0000256" key="2">
    <source>
        <dbReference type="ARBA" id="ARBA00022448"/>
    </source>
</evidence>
<evidence type="ECO:0000256" key="6">
    <source>
        <dbReference type="ARBA" id="ARBA00022989"/>
    </source>
</evidence>
<dbReference type="KEGG" id="aeh:Mlg_1667"/>
<dbReference type="Proteomes" id="UP000001962">
    <property type="component" value="Chromosome"/>
</dbReference>
<evidence type="ECO:0000256" key="1">
    <source>
        <dbReference type="ARBA" id="ARBA00004429"/>
    </source>
</evidence>
<comment type="subcellular location">
    <subcellularLocation>
        <location evidence="1">Cell inner membrane</location>
        <topology evidence="1">Multi-pass membrane protein</topology>
    </subcellularLocation>
</comment>
<dbReference type="PANTHER" id="PTHR30574:SF1">
    <property type="entry name" value="SULPHUR TRANSPORT DOMAIN-CONTAINING PROTEIN"/>
    <property type="match status" value="1"/>
</dbReference>
<dbReference type="GO" id="GO:0005886">
    <property type="term" value="C:plasma membrane"/>
    <property type="evidence" value="ECO:0007669"/>
    <property type="project" value="UniProtKB-SubCell"/>
</dbReference>
<evidence type="ECO:0000256" key="8">
    <source>
        <dbReference type="ARBA" id="ARBA00035655"/>
    </source>
</evidence>
<reference evidence="11" key="1">
    <citation type="submission" date="2006-08" db="EMBL/GenBank/DDBJ databases">
        <title>Complete sequence of Alkalilimnicola ehrilichei MLHE-1.</title>
        <authorList>
            <person name="Copeland A."/>
            <person name="Lucas S."/>
            <person name="Lapidus A."/>
            <person name="Barry K."/>
            <person name="Detter J.C."/>
            <person name="Glavina del Rio T."/>
            <person name="Hammon N."/>
            <person name="Israni S."/>
            <person name="Dalin E."/>
            <person name="Tice H."/>
            <person name="Pitluck S."/>
            <person name="Sims D."/>
            <person name="Brettin T."/>
            <person name="Bruce D."/>
            <person name="Han C."/>
            <person name="Tapia R."/>
            <person name="Gilna P."/>
            <person name="Schmutz J."/>
            <person name="Larimer F."/>
            <person name="Land M."/>
            <person name="Hauser L."/>
            <person name="Kyrpides N."/>
            <person name="Mikhailova N."/>
            <person name="Oremland R.S."/>
            <person name="Hoeft S.E."/>
            <person name="Switzer-Blum J."/>
            <person name="Kulp T."/>
            <person name="King G."/>
            <person name="Tabita R."/>
            <person name="Witte B."/>
            <person name="Santini J.M."/>
            <person name="Basu P."/>
            <person name="Hollibaugh J.T."/>
            <person name="Xie G."/>
            <person name="Stolz J.F."/>
            <person name="Richardson P."/>
        </authorList>
    </citation>
    <scope>NUCLEOTIDE SEQUENCE [LARGE SCALE GENOMIC DNA]</scope>
    <source>
        <strain evidence="11">ATCC BAA-1101 / DSM 17681 / MLHE-1</strain>
    </source>
</reference>
<dbReference type="PANTHER" id="PTHR30574">
    <property type="entry name" value="INNER MEMBRANE PROTEIN YEDE"/>
    <property type="match status" value="1"/>
</dbReference>
<keyword evidence="11" id="KW-1185">Reference proteome</keyword>
<sequence length="423" mass="45460">MIFESFNTALTAYFAAVFVLAVILGAVVNKTNFCTMGAVSDVVNMQDWGRMRAWFLAILVAMLGVILFEAAGLIDLSSTQPPYRRAQFPVVEYILGGLIFGIGMTLASGCGNKTLIRVGGGNIKSILVMVVLGIVAYYTINPIPGTEHNLRGLLVWWWSSPLAIEFSVAQDVGHVLAGPDNATGVRLMIGLALVAGVGWWIFRSAEFRSNRDNIVAGVVIGLCIALAWLVTDNIRLQDSWGDEHSLPGYVQEWDFVTDGEEAFRPASAGGVNTQSFTFIGPIAQTINYLARGADNAYLTFGVVSVSGVILGSLLWALLSRSFRVEWFVNGRDVLNHLVGAALMGFGGVMAMGCTIGQGVTGLSTLALSGFFTLGSIILGSALTMKIQYYKMLYDEEATFAKALITGLVDMKLLPGSLRKLEAL</sequence>
<evidence type="ECO:0000256" key="3">
    <source>
        <dbReference type="ARBA" id="ARBA00022475"/>
    </source>
</evidence>
<dbReference type="AlphaFoldDB" id="Q0A824"/>
<feature type="transmembrane region" description="Helical" evidence="9">
    <location>
        <begin position="6"/>
        <end position="28"/>
    </location>
</feature>
<feature type="transmembrane region" description="Helical" evidence="9">
    <location>
        <begin position="184"/>
        <end position="202"/>
    </location>
</feature>
<feature type="transmembrane region" description="Helical" evidence="9">
    <location>
        <begin position="214"/>
        <end position="231"/>
    </location>
</feature>
<keyword evidence="5 9" id="KW-0812">Transmembrane</keyword>
<protein>
    <submittedName>
        <fullName evidence="10">Uncharacterized protein</fullName>
    </submittedName>
</protein>
<keyword evidence="7 9" id="KW-0472">Membrane</keyword>
<dbReference type="HOGENOM" id="CLU_050656_2_0_6"/>
<feature type="transmembrane region" description="Helical" evidence="9">
    <location>
        <begin position="123"/>
        <end position="140"/>
    </location>
</feature>
<dbReference type="Pfam" id="PF04143">
    <property type="entry name" value="Sulf_transp"/>
    <property type="match status" value="1"/>
</dbReference>
<evidence type="ECO:0000256" key="7">
    <source>
        <dbReference type="ARBA" id="ARBA00023136"/>
    </source>
</evidence>
<keyword evidence="4" id="KW-0997">Cell inner membrane</keyword>
<gene>
    <name evidence="10" type="ordered locus">Mlg_1667</name>
</gene>
<feature type="transmembrane region" description="Helical" evidence="9">
    <location>
        <begin position="93"/>
        <end position="111"/>
    </location>
</feature>
<name>Q0A824_ALKEH</name>
<dbReference type="EMBL" id="CP000453">
    <property type="protein sequence ID" value="ABI57013.1"/>
    <property type="molecule type" value="Genomic_DNA"/>
</dbReference>
<keyword evidence="2" id="KW-0813">Transport</keyword>
<feature type="transmembrane region" description="Helical" evidence="9">
    <location>
        <begin position="337"/>
        <end position="359"/>
    </location>
</feature>
<dbReference type="OrthoDB" id="9794165at2"/>
<feature type="transmembrane region" description="Helical" evidence="9">
    <location>
        <begin position="365"/>
        <end position="384"/>
    </location>
</feature>
<accession>Q0A824</accession>
<dbReference type="eggNOG" id="COG2391">
    <property type="taxonomic scope" value="Bacteria"/>
</dbReference>
<keyword evidence="6 9" id="KW-1133">Transmembrane helix</keyword>
<feature type="transmembrane region" description="Helical" evidence="9">
    <location>
        <begin position="296"/>
        <end position="317"/>
    </location>
</feature>
<evidence type="ECO:0000256" key="5">
    <source>
        <dbReference type="ARBA" id="ARBA00022692"/>
    </source>
</evidence>
<keyword evidence="3" id="KW-1003">Cell membrane</keyword>
<dbReference type="RefSeq" id="WP_011629407.1">
    <property type="nucleotide sequence ID" value="NC_008340.1"/>
</dbReference>
<evidence type="ECO:0000256" key="4">
    <source>
        <dbReference type="ARBA" id="ARBA00022519"/>
    </source>
</evidence>
<organism evidence="10 11">
    <name type="scientific">Alkalilimnicola ehrlichii (strain ATCC BAA-1101 / DSM 17681 / MLHE-1)</name>
    <dbReference type="NCBI Taxonomy" id="187272"/>
    <lineage>
        <taxon>Bacteria</taxon>
        <taxon>Pseudomonadati</taxon>
        <taxon>Pseudomonadota</taxon>
        <taxon>Gammaproteobacteria</taxon>
        <taxon>Chromatiales</taxon>
        <taxon>Ectothiorhodospiraceae</taxon>
        <taxon>Alkalilimnicola</taxon>
    </lineage>
</organism>
<dbReference type="InterPro" id="IPR007272">
    <property type="entry name" value="Sulf_transp_TsuA/YedE"/>
</dbReference>
<evidence type="ECO:0000256" key="9">
    <source>
        <dbReference type="SAM" id="Phobius"/>
    </source>
</evidence>
<comment type="similarity">
    <text evidence="8">Belongs to the TsuA/YedE (TC 9.B.102) family.</text>
</comment>
<dbReference type="TCDB" id="9.B.102.3.2">
    <property type="family name" value="the yede/yeee (yede/yeee) family"/>
</dbReference>
<evidence type="ECO:0000313" key="10">
    <source>
        <dbReference type="EMBL" id="ABI57013.1"/>
    </source>
</evidence>
<feature type="transmembrane region" description="Helical" evidence="9">
    <location>
        <begin position="53"/>
        <end position="73"/>
    </location>
</feature>
<evidence type="ECO:0000313" key="11">
    <source>
        <dbReference type="Proteomes" id="UP000001962"/>
    </source>
</evidence>